<evidence type="ECO:0000256" key="1">
    <source>
        <dbReference type="SAM" id="Phobius"/>
    </source>
</evidence>
<dbReference type="RefSeq" id="WP_207881223.1">
    <property type="nucleotide sequence ID" value="NZ_JAFVMF010000008.1"/>
</dbReference>
<organism evidence="2 3">
    <name type="scientific">Acetobacter sacchari</name>
    <dbReference type="NCBI Taxonomy" id="2661687"/>
    <lineage>
        <taxon>Bacteria</taxon>
        <taxon>Pseudomonadati</taxon>
        <taxon>Pseudomonadota</taxon>
        <taxon>Alphaproteobacteria</taxon>
        <taxon>Acetobacterales</taxon>
        <taxon>Acetobacteraceae</taxon>
        <taxon>Acetobacter</taxon>
    </lineage>
</organism>
<evidence type="ECO:0000313" key="3">
    <source>
        <dbReference type="Proteomes" id="UP000664771"/>
    </source>
</evidence>
<dbReference type="NCBIfam" id="TIGR02532">
    <property type="entry name" value="IV_pilin_GFxxxE"/>
    <property type="match status" value="1"/>
</dbReference>
<keyword evidence="3" id="KW-1185">Reference proteome</keyword>
<dbReference type="EMBL" id="JAFVMF010000008">
    <property type="protein sequence ID" value="MBO1359900.1"/>
    <property type="molecule type" value="Genomic_DNA"/>
</dbReference>
<dbReference type="Pfam" id="PF07963">
    <property type="entry name" value="N_methyl"/>
    <property type="match status" value="1"/>
</dbReference>
<reference evidence="2 3" key="1">
    <citation type="submission" date="2021-03" db="EMBL/GenBank/DDBJ databases">
        <title>The complete genome sequence of Acetobacter sacchari TBRC 11175.</title>
        <authorList>
            <person name="Charoenyingcharoen P."/>
            <person name="Yukphan P."/>
        </authorList>
    </citation>
    <scope>NUCLEOTIDE SEQUENCE [LARGE SCALE GENOMIC DNA]</scope>
    <source>
        <strain evidence="2 3">TBRC 11175</strain>
    </source>
</reference>
<proteinExistence type="predicted"/>
<accession>A0ABS3LVG1</accession>
<name>A0ABS3LVG1_9PROT</name>
<dbReference type="Proteomes" id="UP000664771">
    <property type="component" value="Unassembled WGS sequence"/>
</dbReference>
<keyword evidence="1" id="KW-1133">Transmembrane helix</keyword>
<feature type="transmembrane region" description="Helical" evidence="1">
    <location>
        <begin position="20"/>
        <end position="39"/>
    </location>
</feature>
<dbReference type="InterPro" id="IPR012902">
    <property type="entry name" value="N_methyl_site"/>
</dbReference>
<gene>
    <name evidence="2" type="ORF">J2D73_08840</name>
</gene>
<dbReference type="PROSITE" id="PS00409">
    <property type="entry name" value="PROKAR_NTER_METHYL"/>
    <property type="match status" value="1"/>
</dbReference>
<protein>
    <submittedName>
        <fullName evidence="2">Prepilin-type N-terminal cleavage/methylation domain-containing protein</fullName>
    </submittedName>
</protein>
<dbReference type="SUPFAM" id="SSF54523">
    <property type="entry name" value="Pili subunits"/>
    <property type="match status" value="1"/>
</dbReference>
<keyword evidence="1" id="KW-0472">Membrane</keyword>
<keyword evidence="1" id="KW-0812">Transmembrane</keyword>
<dbReference type="InterPro" id="IPR045584">
    <property type="entry name" value="Pilin-like"/>
</dbReference>
<sequence>MTSLSDFPRSRSPSSDSGYTLLEVMVVLVIAGLLLGVAVERGPFHSDAVTFGAAKTQVLSILQNARSAAMTSGLPTVVAFDASRREFVTRTGKRERIDRLTGSVVMTIPASQEGAAAQGEILFDANGATSGAPLLLTLGQRAVLFTVSPATGRILVDAP</sequence>
<comment type="caution">
    <text evidence="2">The sequence shown here is derived from an EMBL/GenBank/DDBJ whole genome shotgun (WGS) entry which is preliminary data.</text>
</comment>
<evidence type="ECO:0000313" key="2">
    <source>
        <dbReference type="EMBL" id="MBO1359900.1"/>
    </source>
</evidence>